<sequence length="537" mass="58795">MNSIDLFIIILYLLGILSLGILSSRKTNLTTDNYFLAGRSLNWIVIGASLFASNISTIHLVGLAASGFEDGLVWGNFEWMASIVLILLGLIFAPFYFRSKISTLPQFLEKRYGGASRSFLAFMAILGALFVHIGMSLYAGAIVFNSLFGIDEYISILIISVITATYTIMGGLKVVVITESVQTIILIVGAILLTYFAIEALPQVGVHSIADFKNAIKPDQLSMLRTPGHEGDSGLTWYSIFLGYPIIGIWYWCTDQTIVQRVLAAKSEDDAKKGPIFAGFLKLLPVFIMVLPGIIGYVLFKEQITTSNETLPVLINNLLPVGIKGIFAAALLSALMSTIAAALNSCSTLVAIDIAKRMNPSITDKKQVVIGKWVAVIVMILAMAWSTQGGKFNSIFEAINKIAAALAPPIATVFIFGVFSKRGTKEASLYTLMIGFVLGIGAFSVDFIPPLSGNPELITDTLGIPFMMQAWWLFCICSVIYFAISYATPKPTQAQLEYTWDTPFQFLNKDKFQGIKDVRLYTGILLFLIIVLYIIFA</sequence>
<proteinExistence type="inferred from homology"/>
<feature type="transmembrane region" description="Helical" evidence="7">
    <location>
        <begin position="469"/>
        <end position="488"/>
    </location>
</feature>
<feature type="transmembrane region" description="Helical" evidence="7">
    <location>
        <begin position="518"/>
        <end position="536"/>
    </location>
</feature>
<evidence type="ECO:0000256" key="4">
    <source>
        <dbReference type="ARBA" id="ARBA00022989"/>
    </source>
</evidence>
<evidence type="ECO:0000256" key="5">
    <source>
        <dbReference type="ARBA" id="ARBA00023136"/>
    </source>
</evidence>
<dbReference type="EMBL" id="JBHMEZ010000029">
    <property type="protein sequence ID" value="MFB9054655.1"/>
    <property type="molecule type" value="Genomic_DNA"/>
</dbReference>
<dbReference type="Pfam" id="PF00474">
    <property type="entry name" value="SSF"/>
    <property type="match status" value="1"/>
</dbReference>
<reference evidence="8 9" key="1">
    <citation type="submission" date="2024-09" db="EMBL/GenBank/DDBJ databases">
        <authorList>
            <person name="Sun Q."/>
            <person name="Mori K."/>
        </authorList>
    </citation>
    <scope>NUCLEOTIDE SEQUENCE [LARGE SCALE GENOMIC DNA]</scope>
    <source>
        <strain evidence="8 9">CECT 8286</strain>
    </source>
</reference>
<dbReference type="NCBIfam" id="TIGR00813">
    <property type="entry name" value="sss"/>
    <property type="match status" value="1"/>
</dbReference>
<dbReference type="PANTHER" id="PTHR11819">
    <property type="entry name" value="SOLUTE CARRIER FAMILY 5"/>
    <property type="match status" value="1"/>
</dbReference>
<comment type="similarity">
    <text evidence="2 6">Belongs to the sodium:solute symporter (SSF) (TC 2.A.21) family.</text>
</comment>
<keyword evidence="3 7" id="KW-0812">Transmembrane</keyword>
<keyword evidence="4 7" id="KW-1133">Transmembrane helix</keyword>
<feature type="transmembrane region" description="Helical" evidence="7">
    <location>
        <begin position="235"/>
        <end position="253"/>
    </location>
</feature>
<dbReference type="PROSITE" id="PS50283">
    <property type="entry name" value="NA_SOLUT_SYMP_3"/>
    <property type="match status" value="1"/>
</dbReference>
<dbReference type="Gene3D" id="1.20.1730.10">
    <property type="entry name" value="Sodium/glucose cotransporter"/>
    <property type="match status" value="1"/>
</dbReference>
<keyword evidence="9" id="KW-1185">Reference proteome</keyword>
<dbReference type="Proteomes" id="UP001589605">
    <property type="component" value="Unassembled WGS sequence"/>
</dbReference>
<evidence type="ECO:0000313" key="9">
    <source>
        <dbReference type="Proteomes" id="UP001589605"/>
    </source>
</evidence>
<protein>
    <submittedName>
        <fullName evidence="8">Sodium:solute symporter</fullName>
    </submittedName>
</protein>
<evidence type="ECO:0000256" key="2">
    <source>
        <dbReference type="ARBA" id="ARBA00006434"/>
    </source>
</evidence>
<feature type="transmembrane region" description="Helical" evidence="7">
    <location>
        <begin position="118"/>
        <end position="141"/>
    </location>
</feature>
<evidence type="ECO:0000256" key="3">
    <source>
        <dbReference type="ARBA" id="ARBA00022692"/>
    </source>
</evidence>
<evidence type="ECO:0000256" key="1">
    <source>
        <dbReference type="ARBA" id="ARBA00004141"/>
    </source>
</evidence>
<dbReference type="RefSeq" id="WP_382384295.1">
    <property type="nucleotide sequence ID" value="NZ_JBHMEZ010000029.1"/>
</dbReference>
<feature type="transmembrane region" description="Helical" evidence="7">
    <location>
        <begin position="427"/>
        <end position="449"/>
    </location>
</feature>
<comment type="subcellular location">
    <subcellularLocation>
        <location evidence="1">Membrane</location>
        <topology evidence="1">Multi-pass membrane protein</topology>
    </subcellularLocation>
</comment>
<evidence type="ECO:0000313" key="8">
    <source>
        <dbReference type="EMBL" id="MFB9054655.1"/>
    </source>
</evidence>
<feature type="transmembrane region" description="Helical" evidence="7">
    <location>
        <begin position="153"/>
        <end position="169"/>
    </location>
</feature>
<name>A0ABV5F5D7_9FLAO</name>
<dbReference type="InterPro" id="IPR038377">
    <property type="entry name" value="Na/Glc_symporter_sf"/>
</dbReference>
<evidence type="ECO:0000256" key="7">
    <source>
        <dbReference type="SAM" id="Phobius"/>
    </source>
</evidence>
<feature type="transmembrane region" description="Helical" evidence="7">
    <location>
        <begin position="6"/>
        <end position="22"/>
    </location>
</feature>
<feature type="transmembrane region" description="Helical" evidence="7">
    <location>
        <begin position="367"/>
        <end position="386"/>
    </location>
</feature>
<feature type="transmembrane region" description="Helical" evidence="7">
    <location>
        <begin position="77"/>
        <end position="97"/>
    </location>
</feature>
<comment type="caution">
    <text evidence="8">The sequence shown here is derived from an EMBL/GenBank/DDBJ whole genome shotgun (WGS) entry which is preliminary data.</text>
</comment>
<dbReference type="InterPro" id="IPR001734">
    <property type="entry name" value="Na/solute_symporter"/>
</dbReference>
<organism evidence="8 9">
    <name type="scientific">Formosa undariae</name>
    <dbReference type="NCBI Taxonomy" id="1325436"/>
    <lineage>
        <taxon>Bacteria</taxon>
        <taxon>Pseudomonadati</taxon>
        <taxon>Bacteroidota</taxon>
        <taxon>Flavobacteriia</taxon>
        <taxon>Flavobacteriales</taxon>
        <taxon>Flavobacteriaceae</taxon>
        <taxon>Formosa</taxon>
    </lineage>
</organism>
<dbReference type="CDD" id="cd10329">
    <property type="entry name" value="SLC5sbd_SGLT1-like"/>
    <property type="match status" value="1"/>
</dbReference>
<feature type="transmembrane region" description="Helical" evidence="7">
    <location>
        <begin position="274"/>
        <end position="300"/>
    </location>
</feature>
<feature type="transmembrane region" description="Helical" evidence="7">
    <location>
        <begin position="326"/>
        <end position="355"/>
    </location>
</feature>
<keyword evidence="5 7" id="KW-0472">Membrane</keyword>
<feature type="transmembrane region" description="Helical" evidence="7">
    <location>
        <begin position="43"/>
        <end position="65"/>
    </location>
</feature>
<evidence type="ECO:0000256" key="6">
    <source>
        <dbReference type="RuleBase" id="RU362091"/>
    </source>
</evidence>
<gene>
    <name evidence="8" type="ORF">ACFFVB_16320</name>
</gene>
<feature type="transmembrane region" description="Helical" evidence="7">
    <location>
        <begin position="181"/>
        <end position="198"/>
    </location>
</feature>
<accession>A0ABV5F5D7</accession>
<dbReference type="PANTHER" id="PTHR11819:SF195">
    <property type="entry name" value="SODIUM_GLUCOSE COTRANSPORTER 4"/>
    <property type="match status" value="1"/>
</dbReference>
<feature type="transmembrane region" description="Helical" evidence="7">
    <location>
        <begin position="398"/>
        <end position="420"/>
    </location>
</feature>